<name>K5W7L1_PHACS</name>
<protein>
    <submittedName>
        <fullName evidence="1">Uncharacterized protein</fullName>
    </submittedName>
</protein>
<evidence type="ECO:0000313" key="2">
    <source>
        <dbReference type="Proteomes" id="UP000008370"/>
    </source>
</evidence>
<dbReference type="Gene3D" id="1.20.1280.50">
    <property type="match status" value="1"/>
</dbReference>
<accession>K5W7L1</accession>
<gene>
    <name evidence="1" type="ORF">PHACADRAFT_181863</name>
</gene>
<organism evidence="1 2">
    <name type="scientific">Phanerochaete carnosa (strain HHB-10118-sp)</name>
    <name type="common">White-rot fungus</name>
    <name type="synonym">Peniophora carnosa</name>
    <dbReference type="NCBI Taxonomy" id="650164"/>
    <lineage>
        <taxon>Eukaryota</taxon>
        <taxon>Fungi</taxon>
        <taxon>Dikarya</taxon>
        <taxon>Basidiomycota</taxon>
        <taxon>Agaricomycotina</taxon>
        <taxon>Agaricomycetes</taxon>
        <taxon>Polyporales</taxon>
        <taxon>Phanerochaetaceae</taxon>
        <taxon>Phanerochaete</taxon>
    </lineage>
</organism>
<evidence type="ECO:0000313" key="1">
    <source>
        <dbReference type="EMBL" id="EKM59928.1"/>
    </source>
</evidence>
<dbReference type="OrthoDB" id="2983228at2759"/>
<dbReference type="KEGG" id="pco:PHACADRAFT_181863"/>
<dbReference type="Proteomes" id="UP000008370">
    <property type="component" value="Unassembled WGS sequence"/>
</dbReference>
<dbReference type="InParanoid" id="K5W7L1"/>
<reference evidence="1 2" key="1">
    <citation type="journal article" date="2012" name="BMC Genomics">
        <title>Comparative genomics of the white-rot fungi, Phanerochaete carnosa and P. chrysosporium, to elucidate the genetic basis of the distinct wood types they colonize.</title>
        <authorList>
            <person name="Suzuki H."/>
            <person name="MacDonald J."/>
            <person name="Syed K."/>
            <person name="Salamov A."/>
            <person name="Hori C."/>
            <person name="Aerts A."/>
            <person name="Henrissat B."/>
            <person name="Wiebenga A."/>
            <person name="vanKuyk P.A."/>
            <person name="Barry K."/>
            <person name="Lindquist E."/>
            <person name="LaButti K."/>
            <person name="Lapidus A."/>
            <person name="Lucas S."/>
            <person name="Coutinho P."/>
            <person name="Gong Y."/>
            <person name="Samejima M."/>
            <person name="Mahadevan R."/>
            <person name="Abou-Zaid M."/>
            <person name="de Vries R.P."/>
            <person name="Igarashi K."/>
            <person name="Yadav J.S."/>
            <person name="Grigoriev I.V."/>
            <person name="Master E.R."/>
        </authorList>
    </citation>
    <scope>NUCLEOTIDE SEQUENCE [LARGE SCALE GENOMIC DNA]</scope>
    <source>
        <strain evidence="1 2">HHB-10118-sp</strain>
    </source>
</reference>
<proteinExistence type="predicted"/>
<dbReference type="AlphaFoldDB" id="K5W7L1"/>
<dbReference type="EMBL" id="JH930469">
    <property type="protein sequence ID" value="EKM59928.1"/>
    <property type="molecule type" value="Genomic_DNA"/>
</dbReference>
<dbReference type="HOGENOM" id="CLU_024199_2_3_1"/>
<dbReference type="GeneID" id="18910049"/>
<sequence length="609" mass="68839">MRRRAGAVRCTLTPEERAGLCRQYQAAVKRARDLATRLNEDIWVVGLPDEFLIEIFKWSITLCMRPVNRSAEIEEYGFDLSISASDIYGWLPVTQVCSRWRRVALGAATLWTRIAVISLDCVETFLRRSGQLPLDIRGEIYHPSRLDGFASWEPVFRQSHRIERLTIQDYNENYYRLSAETTRILIEGLPELPNLKKLKVAAPPDSWQVPSILRHLEERPPVSLESAEIFGLTLPDLRSWFSPNMTHLCLSNIAPLYEDAARLRMLLEILKTLPLLQTVKLWNGLPWADDPELEIPFDSREPRLLFDKPVSLPCLRLLHVASTSSDQCLALATLLANLEFPATAELNLLVVDEEIDTEEDLQALEYIGPALTKRLEASATHQPPAPVRALRLDAESDATAKFTGWKESLPSLAPMPYGAPKAIGKASPLFELSLKSVSARAALALFVPLLPLETIETLAVGLLMRWPAFDHHPLEECIWKQQLAQMPNIRTLCVTGASATFLPEALRPHPETETVPLPMLKQLELSEVAFLHKVPLVNKTGGAGEMLERNQWFEVFTGTLQARADLNPELRLEKIHINCAQSIREDDIEELEKYADEVIWDLDVLKSKR</sequence>
<keyword evidence="2" id="KW-1185">Reference proteome</keyword>
<dbReference type="RefSeq" id="XP_007392477.1">
    <property type="nucleotide sequence ID" value="XM_007392415.1"/>
</dbReference>